<dbReference type="InterPro" id="IPR050314">
    <property type="entry name" value="Glycosyl_Hydrlase_18"/>
</dbReference>
<feature type="domain" description="GH18" evidence="4">
    <location>
        <begin position="40"/>
        <end position="387"/>
    </location>
</feature>
<dbReference type="GO" id="GO:0006032">
    <property type="term" value="P:chitin catabolic process"/>
    <property type="evidence" value="ECO:0007669"/>
    <property type="project" value="TreeGrafter"/>
</dbReference>
<dbReference type="GO" id="GO:0008061">
    <property type="term" value="F:chitin binding"/>
    <property type="evidence" value="ECO:0007669"/>
    <property type="project" value="InterPro"/>
</dbReference>
<dbReference type="Gene3D" id="3.20.20.80">
    <property type="entry name" value="Glycosidases"/>
    <property type="match status" value="1"/>
</dbReference>
<feature type="region of interest" description="Disordered" evidence="2">
    <location>
        <begin position="460"/>
        <end position="518"/>
    </location>
</feature>
<protein>
    <submittedName>
        <fullName evidence="5">Acidic mammalian chitinase</fullName>
    </submittedName>
</protein>
<sequence>MNSVVTRRLLLLLLGLVSGVVAYPAQFYLPDEEQDQGYQTKVVCFVSASNEDYDYANLSPGMCTHFILIDLIGLNAEGRLLLLQRSSRALSLFLDLRRRLLELGDTASFMLAIGGVNQKSTHFSQAISEPTKLYTVVDNIVSFVTKHGFDGVDIAWFYPGQFGGRACDKGNLVVLLQELQLRLRACAMGLSVTVGVDPKDIDISYDVPKIDEYVDFVNFLTGDYHDPRKPSHVSPLYPCDTKDRLNIQYSVKTYIQAGLNPQKIVILLSTYAYLYTMKIPAKGGQAILKNVQKLSKLSAQEIIERENFLISWDDARFVPYASWTQGTNKKWITFNDLESHRKKAAFVLDHQLGGIGAFSIDQDDYQGYANLGPYPFLWAVVDILRPESKYIDFSVPVQLVPADACPYSGNVSDPSCPNCFIECQAGAPLAAPSRTVPGAAVPKEPSTTPPRMYAISQHRVNVQPGPDPRPRPQRLAPRPWPPVRRPARSQAQPPAVQPNQEQRQPPKSLRPRRRRRPWRPLSVNLVNVISVSKN</sequence>
<dbReference type="GO" id="GO:0004568">
    <property type="term" value="F:chitinase activity"/>
    <property type="evidence" value="ECO:0007669"/>
    <property type="project" value="TreeGrafter"/>
</dbReference>
<dbReference type="AlphaFoldDB" id="A0A8D8MCF1"/>
<proteinExistence type="predicted"/>
<dbReference type="PROSITE" id="PS51910">
    <property type="entry name" value="GH18_2"/>
    <property type="match status" value="1"/>
</dbReference>
<accession>A0A8D8MCF1</accession>
<evidence type="ECO:0000256" key="3">
    <source>
        <dbReference type="SAM" id="SignalP"/>
    </source>
</evidence>
<feature type="signal peptide" evidence="3">
    <location>
        <begin position="1"/>
        <end position="22"/>
    </location>
</feature>
<evidence type="ECO:0000256" key="2">
    <source>
        <dbReference type="SAM" id="MobiDB-lite"/>
    </source>
</evidence>
<dbReference type="PANTHER" id="PTHR11177:SF399">
    <property type="entry name" value="CHITINASE 6, ISOFORM C"/>
    <property type="match status" value="1"/>
</dbReference>
<dbReference type="SMART" id="SM00636">
    <property type="entry name" value="Glyco_18"/>
    <property type="match status" value="1"/>
</dbReference>
<dbReference type="GO" id="GO:0005975">
    <property type="term" value="P:carbohydrate metabolic process"/>
    <property type="evidence" value="ECO:0007669"/>
    <property type="project" value="InterPro"/>
</dbReference>
<feature type="chain" id="PRO_5033670245" evidence="3">
    <location>
        <begin position="23"/>
        <end position="534"/>
    </location>
</feature>
<reference evidence="5" key="1">
    <citation type="submission" date="2021-05" db="EMBL/GenBank/DDBJ databases">
        <authorList>
            <person name="Alioto T."/>
            <person name="Alioto T."/>
            <person name="Gomez Garrido J."/>
        </authorList>
    </citation>
    <scope>NUCLEOTIDE SEQUENCE</scope>
</reference>
<feature type="compositionally biased region" description="Polar residues" evidence="2">
    <location>
        <begin position="489"/>
        <end position="502"/>
    </location>
</feature>
<evidence type="ECO:0000256" key="1">
    <source>
        <dbReference type="ARBA" id="ARBA00022729"/>
    </source>
</evidence>
<dbReference type="EMBL" id="HBUE01192835">
    <property type="protein sequence ID" value="CAG6525968.1"/>
    <property type="molecule type" value="Transcribed_RNA"/>
</dbReference>
<dbReference type="InterPro" id="IPR011583">
    <property type="entry name" value="Chitinase_II/V-like_cat"/>
</dbReference>
<dbReference type="InterPro" id="IPR017853">
    <property type="entry name" value="GH"/>
</dbReference>
<keyword evidence="1 3" id="KW-0732">Signal</keyword>
<dbReference type="Gene3D" id="3.10.50.10">
    <property type="match status" value="1"/>
</dbReference>
<dbReference type="InterPro" id="IPR001223">
    <property type="entry name" value="Glyco_hydro18_cat"/>
</dbReference>
<dbReference type="PANTHER" id="PTHR11177">
    <property type="entry name" value="CHITINASE"/>
    <property type="match status" value="1"/>
</dbReference>
<dbReference type="InterPro" id="IPR029070">
    <property type="entry name" value="Chitinase_insertion_sf"/>
</dbReference>
<evidence type="ECO:0000313" key="5">
    <source>
        <dbReference type="EMBL" id="CAG6525968.1"/>
    </source>
</evidence>
<evidence type="ECO:0000259" key="4">
    <source>
        <dbReference type="PROSITE" id="PS51910"/>
    </source>
</evidence>
<dbReference type="EMBL" id="HBUE01298789">
    <property type="protein sequence ID" value="CAG6577679.1"/>
    <property type="molecule type" value="Transcribed_RNA"/>
</dbReference>
<feature type="compositionally biased region" description="Basic residues" evidence="2">
    <location>
        <begin position="509"/>
        <end position="518"/>
    </location>
</feature>
<name>A0A8D8MCF1_CULPI</name>
<dbReference type="GO" id="GO:0005576">
    <property type="term" value="C:extracellular region"/>
    <property type="evidence" value="ECO:0007669"/>
    <property type="project" value="TreeGrafter"/>
</dbReference>
<dbReference type="Pfam" id="PF00704">
    <property type="entry name" value="Glyco_hydro_18"/>
    <property type="match status" value="1"/>
</dbReference>
<dbReference type="SUPFAM" id="SSF51445">
    <property type="entry name" value="(Trans)glycosidases"/>
    <property type="match status" value="1"/>
</dbReference>
<organism evidence="5">
    <name type="scientific">Culex pipiens</name>
    <name type="common">House mosquito</name>
    <dbReference type="NCBI Taxonomy" id="7175"/>
    <lineage>
        <taxon>Eukaryota</taxon>
        <taxon>Metazoa</taxon>
        <taxon>Ecdysozoa</taxon>
        <taxon>Arthropoda</taxon>
        <taxon>Hexapoda</taxon>
        <taxon>Insecta</taxon>
        <taxon>Pterygota</taxon>
        <taxon>Neoptera</taxon>
        <taxon>Endopterygota</taxon>
        <taxon>Diptera</taxon>
        <taxon>Nematocera</taxon>
        <taxon>Culicoidea</taxon>
        <taxon>Culicidae</taxon>
        <taxon>Culicinae</taxon>
        <taxon>Culicini</taxon>
        <taxon>Culex</taxon>
        <taxon>Culex</taxon>
    </lineage>
</organism>